<name>F5ZAB4_ALTNA</name>
<dbReference type="eggNOG" id="COG0614">
    <property type="taxonomic scope" value="Bacteria"/>
</dbReference>
<sequence>MKSIFHKLRKHAAFIISILPFNKLSRGSAEKRSLTIVTLLILVPLSTSVEAQSGGQIDEQNQHEYVQDVEARKSAPRIITLAPHLTEWVYSLGLEAHLIGVSDYSNYPKEAQLLPKVADYQGADLSQIMALQPTLILAWEGGNKPQDLHRLESLGYKVFRAKITEVEDIASELMRLAKVTNTEEKANALTSEFLHHLAALRAEYATPSNNKVFYYSWTSPLMTIGDNAWPNKLLNVCGAQTLFADSPVDYPQVSVQEVLSRQPFALVAASNQPASDLEQFWRAHRRFLSAPLIVVNPDITSRFSLRLINELKILCKGIN</sequence>
<dbReference type="AlphaFoldDB" id="F5ZAB4"/>
<dbReference type="InterPro" id="IPR050902">
    <property type="entry name" value="ABC_Transporter_SBP"/>
</dbReference>
<evidence type="ECO:0000313" key="3">
    <source>
        <dbReference type="EMBL" id="AEF01884.1"/>
    </source>
</evidence>
<dbReference type="InterPro" id="IPR054828">
    <property type="entry name" value="Vit_B12_bind_prot"/>
</dbReference>
<dbReference type="Proteomes" id="UP000000683">
    <property type="component" value="Chromosome"/>
</dbReference>
<dbReference type="Gene3D" id="3.40.50.1980">
    <property type="entry name" value="Nitrogenase molybdenum iron protein domain"/>
    <property type="match status" value="2"/>
</dbReference>
<evidence type="ECO:0000259" key="2">
    <source>
        <dbReference type="PROSITE" id="PS50983"/>
    </source>
</evidence>
<dbReference type="Pfam" id="PF01497">
    <property type="entry name" value="Peripla_BP_2"/>
    <property type="match status" value="1"/>
</dbReference>
<reference evidence="3 4" key="1">
    <citation type="journal article" date="2011" name="J. Bacteriol.">
        <title>Complete genome sequence of the polycyclic aromatic hydrocarbon-degrading bacterium Alteromonas sp. strain SN2.</title>
        <authorList>
            <person name="Jin H.M."/>
            <person name="Jeong H."/>
            <person name="Moon E.J."/>
            <person name="Math R.K."/>
            <person name="Lee K."/>
            <person name="Kim H.J."/>
            <person name="Jeon C.O."/>
            <person name="Oh T.K."/>
            <person name="Kim J.F."/>
        </authorList>
    </citation>
    <scope>NUCLEOTIDE SEQUENCE [LARGE SCALE GENOMIC DNA]</scope>
    <source>
        <strain evidence="4">JCM 17741 / KACC 18427 / KCTC 11700BP / SN2</strain>
    </source>
</reference>
<dbReference type="SUPFAM" id="SSF53807">
    <property type="entry name" value="Helical backbone' metal receptor"/>
    <property type="match status" value="1"/>
</dbReference>
<dbReference type="EMBL" id="CP002339">
    <property type="protein sequence ID" value="AEF01884.1"/>
    <property type="molecule type" value="Genomic_DNA"/>
</dbReference>
<organism evidence="3 4">
    <name type="scientific">Alteromonas naphthalenivorans</name>
    <dbReference type="NCBI Taxonomy" id="715451"/>
    <lineage>
        <taxon>Bacteria</taxon>
        <taxon>Pseudomonadati</taxon>
        <taxon>Pseudomonadota</taxon>
        <taxon>Gammaproteobacteria</taxon>
        <taxon>Alteromonadales</taxon>
        <taxon>Alteromonadaceae</taxon>
        <taxon>Alteromonas/Salinimonas group</taxon>
        <taxon>Alteromonas</taxon>
    </lineage>
</organism>
<dbReference type="HOGENOM" id="CLU_038034_2_5_6"/>
<protein>
    <submittedName>
        <fullName evidence="3">ABC transporter periplasmic substrate-binding protein</fullName>
    </submittedName>
</protein>
<gene>
    <name evidence="3" type="ordered locus">ambt_01650</name>
</gene>
<proteinExistence type="predicted"/>
<dbReference type="PANTHER" id="PTHR30535">
    <property type="entry name" value="VITAMIN B12-BINDING PROTEIN"/>
    <property type="match status" value="1"/>
</dbReference>
<dbReference type="InterPro" id="IPR002491">
    <property type="entry name" value="ABC_transptr_periplasmic_BD"/>
</dbReference>
<feature type="domain" description="Fe/B12 periplasmic-binding" evidence="2">
    <location>
        <begin position="77"/>
        <end position="319"/>
    </location>
</feature>
<dbReference type="CDD" id="cd01144">
    <property type="entry name" value="BtuF"/>
    <property type="match status" value="1"/>
</dbReference>
<evidence type="ECO:0000313" key="4">
    <source>
        <dbReference type="Proteomes" id="UP000000683"/>
    </source>
</evidence>
<dbReference type="GO" id="GO:0071281">
    <property type="term" value="P:cellular response to iron ion"/>
    <property type="evidence" value="ECO:0007669"/>
    <property type="project" value="TreeGrafter"/>
</dbReference>
<dbReference type="RefSeq" id="WP_013782826.1">
    <property type="nucleotide sequence ID" value="NC_015554.1"/>
</dbReference>
<keyword evidence="4" id="KW-1185">Reference proteome</keyword>
<dbReference type="PANTHER" id="PTHR30535:SF34">
    <property type="entry name" value="MOLYBDATE-BINDING PROTEIN MOLA"/>
    <property type="match status" value="1"/>
</dbReference>
<accession>F5ZAB4</accession>
<dbReference type="NCBIfam" id="NF038402">
    <property type="entry name" value="TroA_like"/>
    <property type="match status" value="1"/>
</dbReference>
<evidence type="ECO:0000256" key="1">
    <source>
        <dbReference type="ARBA" id="ARBA00022729"/>
    </source>
</evidence>
<dbReference type="KEGG" id="alt:ambt_01650"/>
<dbReference type="PROSITE" id="PS50983">
    <property type="entry name" value="FE_B12_PBP"/>
    <property type="match status" value="1"/>
</dbReference>
<keyword evidence="1" id="KW-0732">Signal</keyword>